<feature type="non-terminal residue" evidence="1">
    <location>
        <position position="1"/>
    </location>
</feature>
<protein>
    <submittedName>
        <fullName evidence="1">Uncharacterized protein</fullName>
    </submittedName>
</protein>
<keyword evidence="2" id="KW-1185">Reference proteome</keyword>
<evidence type="ECO:0000313" key="2">
    <source>
        <dbReference type="Proteomes" id="UP000031443"/>
    </source>
</evidence>
<dbReference type="Gene3D" id="1.10.287.3160">
    <property type="match status" value="1"/>
</dbReference>
<accession>M7C2X2</accession>
<evidence type="ECO:0000313" key="1">
    <source>
        <dbReference type="EMBL" id="EMP34757.1"/>
    </source>
</evidence>
<name>M7C2X2_CHEMY</name>
<proteinExistence type="predicted"/>
<reference evidence="2" key="1">
    <citation type="journal article" date="2013" name="Nat. Genet.">
        <title>The draft genomes of soft-shell turtle and green sea turtle yield insights into the development and evolution of the turtle-specific body plan.</title>
        <authorList>
            <person name="Wang Z."/>
            <person name="Pascual-Anaya J."/>
            <person name="Zadissa A."/>
            <person name="Li W."/>
            <person name="Niimura Y."/>
            <person name="Huang Z."/>
            <person name="Li C."/>
            <person name="White S."/>
            <person name="Xiong Z."/>
            <person name="Fang D."/>
            <person name="Wang B."/>
            <person name="Ming Y."/>
            <person name="Chen Y."/>
            <person name="Zheng Y."/>
            <person name="Kuraku S."/>
            <person name="Pignatelli M."/>
            <person name="Herrero J."/>
            <person name="Beal K."/>
            <person name="Nozawa M."/>
            <person name="Li Q."/>
            <person name="Wang J."/>
            <person name="Zhang H."/>
            <person name="Yu L."/>
            <person name="Shigenobu S."/>
            <person name="Wang J."/>
            <person name="Liu J."/>
            <person name="Flicek P."/>
            <person name="Searle S."/>
            <person name="Wang J."/>
            <person name="Kuratani S."/>
            <person name="Yin Y."/>
            <person name="Aken B."/>
            <person name="Zhang G."/>
            <person name="Irie N."/>
        </authorList>
    </citation>
    <scope>NUCLEOTIDE SEQUENCE [LARGE SCALE GENOMIC DNA]</scope>
</reference>
<dbReference type="AlphaFoldDB" id="M7C2X2"/>
<organism evidence="1 2">
    <name type="scientific">Chelonia mydas</name>
    <name type="common">Green sea-turtle</name>
    <name type="synonym">Chelonia agassizi</name>
    <dbReference type="NCBI Taxonomy" id="8469"/>
    <lineage>
        <taxon>Eukaryota</taxon>
        <taxon>Metazoa</taxon>
        <taxon>Chordata</taxon>
        <taxon>Craniata</taxon>
        <taxon>Vertebrata</taxon>
        <taxon>Euteleostomi</taxon>
        <taxon>Archelosauria</taxon>
        <taxon>Testudinata</taxon>
        <taxon>Testudines</taxon>
        <taxon>Cryptodira</taxon>
        <taxon>Durocryptodira</taxon>
        <taxon>Americhelydia</taxon>
        <taxon>Chelonioidea</taxon>
        <taxon>Cheloniidae</taxon>
        <taxon>Chelonia</taxon>
    </lineage>
</organism>
<sequence length="170" mass="18631">EFLFCHPTPCSLVISSVNEKERQGQKASVPKAKETKRLDLFGRKVYSSGGLQRRIANQQAILNRHNLNSWMAMSKFKDRLPQDTYSKFATLIEEGKAVVKTLLQASLDLANSAARTIASGDSHVMLSVATGVWPPSRGPEHPLTSPSRVRAFSLSKLTPGCMALRTLGPP</sequence>
<gene>
    <name evidence="1" type="ORF">UY3_08097</name>
</gene>
<dbReference type="Proteomes" id="UP000031443">
    <property type="component" value="Unassembled WGS sequence"/>
</dbReference>
<dbReference type="EMBL" id="KB531688">
    <property type="protein sequence ID" value="EMP34757.1"/>
    <property type="molecule type" value="Genomic_DNA"/>
</dbReference>